<dbReference type="Pfam" id="PF00763">
    <property type="entry name" value="THF_DHG_CYH"/>
    <property type="match status" value="1"/>
</dbReference>
<gene>
    <name evidence="10" type="ORF">METZ01_LOCUS70741</name>
</gene>
<evidence type="ECO:0000256" key="6">
    <source>
        <dbReference type="ARBA" id="ARBA00023002"/>
    </source>
</evidence>
<dbReference type="InterPro" id="IPR046346">
    <property type="entry name" value="Aminoacid_DH-like_N_sf"/>
</dbReference>
<evidence type="ECO:0000256" key="7">
    <source>
        <dbReference type="ARBA" id="ARBA00023268"/>
    </source>
</evidence>
<evidence type="ECO:0000259" key="9">
    <source>
        <dbReference type="Pfam" id="PF02882"/>
    </source>
</evidence>
<dbReference type="PANTHER" id="PTHR48099:SF5">
    <property type="entry name" value="C-1-TETRAHYDROFOLATE SYNTHASE, CYTOPLASMIC"/>
    <property type="match status" value="1"/>
</dbReference>
<sequence length="293" mass="31710">MTETKILSGKEVASAVYDDLSSRIDRLISEKITPGLAAVLVGDDPASQVYVRNKRRRFENMGLLGETFRMGDDSSKNDIMALINDLNNDDRFHGILIQLPLPKGIDSDSVLRSVRPDKDVDGFHPENIGLLAAGNPRFIPCTPKGVLRILQFYNIETSGKHAVIVGRSNIVGRPMALMLSAKNDTGNATVTVCHSRTPDIAYYTRQADIVIAALGMPSFIKGDMISDGTVIIDVGINRVEDNSEKGYKLSGDVDYESVMDKASAITPVPGGVGLMTIAMLVENTVEAAERSIS</sequence>
<dbReference type="GO" id="GO:0004488">
    <property type="term" value="F:methylenetetrahydrofolate dehydrogenase (NADP+) activity"/>
    <property type="evidence" value="ECO:0007669"/>
    <property type="project" value="InterPro"/>
</dbReference>
<dbReference type="SUPFAM" id="SSF53223">
    <property type="entry name" value="Aminoacid dehydrogenase-like, N-terminal domain"/>
    <property type="match status" value="1"/>
</dbReference>
<evidence type="ECO:0000259" key="8">
    <source>
        <dbReference type="Pfam" id="PF00763"/>
    </source>
</evidence>
<dbReference type="PANTHER" id="PTHR48099">
    <property type="entry name" value="C-1-TETRAHYDROFOLATE SYNTHASE, CYTOPLASMIC-RELATED"/>
    <property type="match status" value="1"/>
</dbReference>
<dbReference type="Gene3D" id="3.40.50.10860">
    <property type="entry name" value="Leucine Dehydrogenase, chain A, domain 1"/>
    <property type="match status" value="1"/>
</dbReference>
<dbReference type="InterPro" id="IPR020630">
    <property type="entry name" value="THF_DH/CycHdrlase_cat_dom"/>
</dbReference>
<evidence type="ECO:0008006" key="11">
    <source>
        <dbReference type="Google" id="ProtNLM"/>
    </source>
</evidence>
<organism evidence="10">
    <name type="scientific">marine metagenome</name>
    <dbReference type="NCBI Taxonomy" id="408172"/>
    <lineage>
        <taxon>unclassified sequences</taxon>
        <taxon>metagenomes</taxon>
        <taxon>ecological metagenomes</taxon>
    </lineage>
</organism>
<dbReference type="GO" id="GO:0004477">
    <property type="term" value="F:methenyltetrahydrofolate cyclohydrolase activity"/>
    <property type="evidence" value="ECO:0007669"/>
    <property type="project" value="TreeGrafter"/>
</dbReference>
<feature type="domain" description="Tetrahydrofolate dehydrogenase/cyclohydrolase NAD(P)-binding" evidence="9">
    <location>
        <begin position="140"/>
        <end position="291"/>
    </location>
</feature>
<comment type="subunit">
    <text evidence="2">Homodimer.</text>
</comment>
<accession>A0A381TSL4</accession>
<name>A0A381TSL4_9ZZZZ</name>
<keyword evidence="7" id="KW-0511">Multifunctional enzyme</keyword>
<dbReference type="GO" id="GO:0035999">
    <property type="term" value="P:tetrahydrofolate interconversion"/>
    <property type="evidence" value="ECO:0007669"/>
    <property type="project" value="TreeGrafter"/>
</dbReference>
<evidence type="ECO:0000256" key="4">
    <source>
        <dbReference type="ARBA" id="ARBA00022801"/>
    </source>
</evidence>
<evidence type="ECO:0000256" key="3">
    <source>
        <dbReference type="ARBA" id="ARBA00022563"/>
    </source>
</evidence>
<dbReference type="InterPro" id="IPR036291">
    <property type="entry name" value="NAD(P)-bd_dom_sf"/>
</dbReference>
<evidence type="ECO:0000256" key="5">
    <source>
        <dbReference type="ARBA" id="ARBA00022857"/>
    </source>
</evidence>
<dbReference type="Gene3D" id="3.40.50.720">
    <property type="entry name" value="NAD(P)-binding Rossmann-like Domain"/>
    <property type="match status" value="1"/>
</dbReference>
<protein>
    <recommendedName>
        <fullName evidence="11">Methenyltetrahydrofolate cyclohydrolase</fullName>
    </recommendedName>
</protein>
<dbReference type="FunFam" id="3.40.50.720:FF:000189">
    <property type="entry name" value="Bifunctional protein FolD"/>
    <property type="match status" value="1"/>
</dbReference>
<dbReference type="CDD" id="cd01080">
    <property type="entry name" value="NAD_bind_m-THF_DH_Cyclohyd"/>
    <property type="match status" value="1"/>
</dbReference>
<evidence type="ECO:0000313" key="10">
    <source>
        <dbReference type="EMBL" id="SVA17887.1"/>
    </source>
</evidence>
<dbReference type="PRINTS" id="PR00085">
    <property type="entry name" value="THFDHDRGNASE"/>
</dbReference>
<dbReference type="AlphaFoldDB" id="A0A381TSL4"/>
<keyword evidence="6" id="KW-0560">Oxidoreductase</keyword>
<dbReference type="InterPro" id="IPR020631">
    <property type="entry name" value="THF_DH/CycHdrlase_NAD-bd_dom"/>
</dbReference>
<keyword evidence="5" id="KW-0521">NADP</keyword>
<dbReference type="GO" id="GO:0005829">
    <property type="term" value="C:cytosol"/>
    <property type="evidence" value="ECO:0007669"/>
    <property type="project" value="TreeGrafter"/>
</dbReference>
<proteinExistence type="inferred from homology"/>
<keyword evidence="4" id="KW-0378">Hydrolase</keyword>
<dbReference type="SUPFAM" id="SSF51735">
    <property type="entry name" value="NAD(P)-binding Rossmann-fold domains"/>
    <property type="match status" value="1"/>
</dbReference>
<dbReference type="HAMAP" id="MF_01576">
    <property type="entry name" value="THF_DHG_CYH"/>
    <property type="match status" value="1"/>
</dbReference>
<dbReference type="Pfam" id="PF02882">
    <property type="entry name" value="THF_DHG_CYH_C"/>
    <property type="match status" value="1"/>
</dbReference>
<comment type="pathway">
    <text evidence="1">One-carbon metabolism; tetrahydrofolate interconversion.</text>
</comment>
<dbReference type="FunFam" id="3.40.50.10860:FF:000005">
    <property type="entry name" value="C-1-tetrahydrofolate synthase, cytoplasmic, putative"/>
    <property type="match status" value="1"/>
</dbReference>
<dbReference type="EMBL" id="UINC01004930">
    <property type="protein sequence ID" value="SVA17887.1"/>
    <property type="molecule type" value="Genomic_DNA"/>
</dbReference>
<feature type="domain" description="Tetrahydrofolate dehydrogenase/cyclohydrolase catalytic" evidence="8">
    <location>
        <begin position="7"/>
        <end position="121"/>
    </location>
</feature>
<reference evidence="10" key="1">
    <citation type="submission" date="2018-05" db="EMBL/GenBank/DDBJ databases">
        <authorList>
            <person name="Lanie J.A."/>
            <person name="Ng W.-L."/>
            <person name="Kazmierczak K.M."/>
            <person name="Andrzejewski T.M."/>
            <person name="Davidsen T.M."/>
            <person name="Wayne K.J."/>
            <person name="Tettelin H."/>
            <person name="Glass J.I."/>
            <person name="Rusch D."/>
            <person name="Podicherti R."/>
            <person name="Tsui H.-C.T."/>
            <person name="Winkler M.E."/>
        </authorList>
    </citation>
    <scope>NUCLEOTIDE SEQUENCE</scope>
</reference>
<dbReference type="InterPro" id="IPR000672">
    <property type="entry name" value="THF_DH/CycHdrlase"/>
</dbReference>
<evidence type="ECO:0000256" key="1">
    <source>
        <dbReference type="ARBA" id="ARBA00004777"/>
    </source>
</evidence>
<evidence type="ECO:0000256" key="2">
    <source>
        <dbReference type="ARBA" id="ARBA00011738"/>
    </source>
</evidence>
<keyword evidence="3" id="KW-0554">One-carbon metabolism</keyword>